<dbReference type="AlphaFoldDB" id="A0A8X7BLN8"/>
<proteinExistence type="predicted"/>
<evidence type="ECO:0000313" key="2">
    <source>
        <dbReference type="Proteomes" id="UP000887159"/>
    </source>
</evidence>
<comment type="caution">
    <text evidence="1">The sequence shown here is derived from an EMBL/GenBank/DDBJ whole genome shotgun (WGS) entry which is preliminary data.</text>
</comment>
<dbReference type="EMBL" id="BMAU01021433">
    <property type="protein sequence ID" value="GFY35703.1"/>
    <property type="molecule type" value="Genomic_DNA"/>
</dbReference>
<accession>A0A8X7BLN8</accession>
<keyword evidence="2" id="KW-1185">Reference proteome</keyword>
<organism evidence="1 2">
    <name type="scientific">Trichonephila clavipes</name>
    <name type="common">Golden silk orbweaver</name>
    <name type="synonym">Nephila clavipes</name>
    <dbReference type="NCBI Taxonomy" id="2585209"/>
    <lineage>
        <taxon>Eukaryota</taxon>
        <taxon>Metazoa</taxon>
        <taxon>Ecdysozoa</taxon>
        <taxon>Arthropoda</taxon>
        <taxon>Chelicerata</taxon>
        <taxon>Arachnida</taxon>
        <taxon>Araneae</taxon>
        <taxon>Araneomorphae</taxon>
        <taxon>Entelegynae</taxon>
        <taxon>Araneoidea</taxon>
        <taxon>Nephilidae</taxon>
        <taxon>Trichonephila</taxon>
    </lineage>
</organism>
<name>A0A8X7BLN8_TRICX</name>
<sequence>MAVAANLKSRNSKRSETSLVDGMKHVQFIEPQCPHVVKHSSCAMAESNAHPSEEDLSYFCFDCRNTAEESETVFFFVASLGPCYTCIQCGDVFEAGFKREKVNSME</sequence>
<dbReference type="Proteomes" id="UP000887159">
    <property type="component" value="Unassembled WGS sequence"/>
</dbReference>
<protein>
    <submittedName>
        <fullName evidence="1">Uncharacterized protein</fullName>
    </submittedName>
</protein>
<gene>
    <name evidence="1" type="ORF">TNCV_2619951</name>
</gene>
<reference evidence="1" key="1">
    <citation type="submission" date="2020-08" db="EMBL/GenBank/DDBJ databases">
        <title>Multicomponent nature underlies the extraordinary mechanical properties of spider dragline silk.</title>
        <authorList>
            <person name="Kono N."/>
            <person name="Nakamura H."/>
            <person name="Mori M."/>
            <person name="Yoshida Y."/>
            <person name="Ohtoshi R."/>
            <person name="Malay A.D."/>
            <person name="Moran D.A.P."/>
            <person name="Tomita M."/>
            <person name="Numata K."/>
            <person name="Arakawa K."/>
        </authorList>
    </citation>
    <scope>NUCLEOTIDE SEQUENCE</scope>
</reference>
<evidence type="ECO:0000313" key="1">
    <source>
        <dbReference type="EMBL" id="GFY35703.1"/>
    </source>
</evidence>